<organism evidence="3 4">
    <name type="scientific">Leishmania donovani</name>
    <dbReference type="NCBI Taxonomy" id="5661"/>
    <lineage>
        <taxon>Eukaryota</taxon>
        <taxon>Discoba</taxon>
        <taxon>Euglenozoa</taxon>
        <taxon>Kinetoplastea</taxon>
        <taxon>Metakinetoplastina</taxon>
        <taxon>Trypanosomatida</taxon>
        <taxon>Trypanosomatidae</taxon>
        <taxon>Leishmaniinae</taxon>
        <taxon>Leishmania</taxon>
    </lineage>
</organism>
<feature type="transmembrane region" description="Helical" evidence="2">
    <location>
        <begin position="126"/>
        <end position="146"/>
    </location>
</feature>
<feature type="compositionally biased region" description="Polar residues" evidence="1">
    <location>
        <begin position="1004"/>
        <end position="1023"/>
    </location>
</feature>
<dbReference type="Proteomes" id="UP000318447">
    <property type="component" value="Unassembled WGS sequence"/>
</dbReference>
<dbReference type="InterPro" id="IPR011701">
    <property type="entry name" value="MFS"/>
</dbReference>
<keyword evidence="2" id="KW-0472">Membrane</keyword>
<reference evidence="4" key="1">
    <citation type="submission" date="2019-02" db="EMBL/GenBank/DDBJ databases">
        <title>FDA dAtabase for Regulatory Grade micrObial Sequences (FDA-ARGOS): Supporting development and validation of Infectious Disease Dx tests.</title>
        <authorList>
            <person name="Duncan R."/>
            <person name="Fisher C."/>
            <person name="Tallon L."/>
            <person name="Sadzewicz L."/>
            <person name="Sengamalay N."/>
            <person name="Ott S."/>
            <person name="Godinez A."/>
            <person name="Nagaraj S."/>
            <person name="Vavikolanu K."/>
            <person name="Nadendla S."/>
            <person name="Aluvathingal J."/>
            <person name="Sichtig H."/>
        </authorList>
    </citation>
    <scope>NUCLEOTIDE SEQUENCE [LARGE SCALE GENOMIC DNA]</scope>
    <source>
        <strain evidence="4">FDAARGOS_361</strain>
    </source>
</reference>
<feature type="transmembrane region" description="Helical" evidence="2">
    <location>
        <begin position="455"/>
        <end position="478"/>
    </location>
</feature>
<dbReference type="GO" id="GO:0022857">
    <property type="term" value="F:transmembrane transporter activity"/>
    <property type="evidence" value="ECO:0007669"/>
    <property type="project" value="InterPro"/>
</dbReference>
<feature type="transmembrane region" description="Helical" evidence="2">
    <location>
        <begin position="167"/>
        <end position="187"/>
    </location>
</feature>
<feature type="transmembrane region" description="Helical" evidence="2">
    <location>
        <begin position="101"/>
        <end position="120"/>
    </location>
</feature>
<sequence length="1357" mass="147539">MQTTAANMVEVVRHYTANLRTFFTIPPLSESMAGVIILFVFMNSMATSIWMSNAWPPFVYLLFNNSNLAVGVVAGVNGFFELSCAIVSGHIADKVWGPSHTLIFAVRLGMVKLCIVALAIWMKHHWLLIVAQMFEGCYMGLNLTCVESVFAQCLRTGERDRLYSLKFSVESVGPIVGLISSLFLYLIVGTEWNVQVLQIVMTCGVALHLMSMIIFSKLFVALPSHLDEKRKAAAATDIVLIDDIHCEGGGVPSAPVRTYNVEERRVTDAAGHEGEVDEELSPSNLVQSDKTDTTDCAPSSITYPTNNSCSPSLVSHYGPSVCATRSTDAALLQNKQGTTAVGMEPYQQAASAGEGATSVAVGPDSAGNPTSLIHTRQGGPSSLVDIHNIPAGTHIEYVDHEYEEASACRRRVMDCFPLRIYPMAIVACDVVLLLGSGMITRYLPLFLMKNYNVSLATICVLNLFNSFLITLMAIINGFIGKRYGRIRAAMPPKVIGTFLLLYMALAQKTRYGSKFWMSLAYVFRNALMNCTVGLSRALIMDLVPEHRHSRWNALESVQSAGWSGSAILGGLMADKFGYGAAFVFTFFFHFFSTSALVPFTVRNDARLPQPVLVYDAYGDMHLLERRPSASGVLLAFAVVVLTWVAAAVTAPSHPYAANTSRRYSMMVEELTGSLDERGTTPTLVSVAMEMSLTLPAKPGAAAVWEGDAEANEIDDAAVQHLTFDDDFDPIWYYVLRRRGFERLEWCGCGGKWRPEWSIPKAHQRRGGDAAALSAEHESNSVLFGRLRRLLAHHAVCTYSSVSFCGASHERGAASQFQWAAQFVSTLTSSPLSWTEATPRHSRPNGIVIQRDSSHASGGEDAYWCSYHLVYHDTLCTQHVSPLLNGGRSGRGVQEGLPRGIFKAAFPSFVKYFGAPFQHFTVKATQERLPGNSAAAQPPTVRLKVEVRMSMVVGEASDLEALSEVWSRELPAYARDGRLQVHIGPGGLSQHLRSALPTAAIVSSPNEGQAKATPQRQASASASPLSRIGCSPEVQYEVRTHGKDHGYLTVNLQPALVLLDAHAGVDAEKREGSDGADEESALQHSFLLREGDVVRTLLLFPLHLVRPSLYNMESLLGTTRIVHAHADVVSNTLAVLLETTVTPVHVAAYEAAYAHARHCHEMAGGGGTGGRACRAHDGVLLGRFQLFFGWSALGDMPPDDNSNRLVPQPVVVIRRAGTSADLGAAETSSQSDFCHAQRRHVASVGSIPQLDHEDSLAAVFQLLSRSHGWRDDKKGSLSAALANLKEDDACIYWVRSTVSSGTTIPGPDGAMIFNVLSLGLFFLAVAAGMLTRLTRRLTCKREDLVNLLPQEGATTVVK</sequence>
<dbReference type="VEuPathDB" id="TriTrypDB:LDHU3_34.4170"/>
<feature type="transmembrane region" description="Helical" evidence="2">
    <location>
        <begin position="58"/>
        <end position="80"/>
    </location>
</feature>
<dbReference type="PANTHER" id="PTHR23525">
    <property type="entry name" value="TRANSPORTER, PUTATIVE-RELATED"/>
    <property type="match status" value="1"/>
</dbReference>
<keyword evidence="2" id="KW-1133">Transmembrane helix</keyword>
<dbReference type="EMBL" id="RHLC01000004">
    <property type="protein sequence ID" value="TPP40156.1"/>
    <property type="molecule type" value="Genomic_DNA"/>
</dbReference>
<feature type="transmembrane region" description="Helical" evidence="2">
    <location>
        <begin position="578"/>
        <end position="599"/>
    </location>
</feature>
<evidence type="ECO:0000313" key="3">
    <source>
        <dbReference type="EMBL" id="TPP40156.1"/>
    </source>
</evidence>
<dbReference type="CDD" id="cd06174">
    <property type="entry name" value="MFS"/>
    <property type="match status" value="1"/>
</dbReference>
<feature type="region of interest" description="Disordered" evidence="1">
    <location>
        <begin position="1004"/>
        <end position="1024"/>
    </location>
</feature>
<dbReference type="VEuPathDB" id="TriTrypDB:LdCL_340033200"/>
<gene>
    <name evidence="3" type="ORF">CGC21_26550</name>
</gene>
<feature type="transmembrane region" description="Helical" evidence="2">
    <location>
        <begin position="199"/>
        <end position="222"/>
    </location>
</feature>
<dbReference type="Gene3D" id="1.20.1250.20">
    <property type="entry name" value="MFS general substrate transporter like domains"/>
    <property type="match status" value="2"/>
</dbReference>
<accession>A0A504WU57</accession>
<dbReference type="VEuPathDB" id="TriTrypDB:LdCL_340033100"/>
<dbReference type="VEuPathDB" id="TriTrypDB:LdBPK_342550.1"/>
<comment type="caution">
    <text evidence="3">The sequence shown here is derived from an EMBL/GenBank/DDBJ whole genome shotgun (WGS) entry which is preliminary data.</text>
</comment>
<feature type="compositionally biased region" description="Polar residues" evidence="1">
    <location>
        <begin position="281"/>
        <end position="296"/>
    </location>
</feature>
<name>A0A504WU57_LEIDO</name>
<dbReference type="VEuPathDB" id="TriTrypDB:LdBPK_342560.1"/>
<keyword evidence="2" id="KW-0812">Transmembrane</keyword>
<feature type="transmembrane region" description="Helical" evidence="2">
    <location>
        <begin position="32"/>
        <end position="52"/>
    </location>
</feature>
<dbReference type="SUPFAM" id="SSF103473">
    <property type="entry name" value="MFS general substrate transporter"/>
    <property type="match status" value="1"/>
</dbReference>
<dbReference type="VEuPathDB" id="TriTrypDB:LDHU3_34.4150"/>
<feature type="transmembrane region" description="Helical" evidence="2">
    <location>
        <begin position="1310"/>
        <end position="1330"/>
    </location>
</feature>
<dbReference type="InterPro" id="IPR036259">
    <property type="entry name" value="MFS_trans_sf"/>
</dbReference>
<feature type="region of interest" description="Disordered" evidence="1">
    <location>
        <begin position="268"/>
        <end position="296"/>
    </location>
</feature>
<dbReference type="PANTHER" id="PTHR23525:SF1">
    <property type="entry name" value="NODULIN-LIKE DOMAIN-CONTAINING PROTEIN"/>
    <property type="match status" value="1"/>
</dbReference>
<evidence type="ECO:0000313" key="4">
    <source>
        <dbReference type="Proteomes" id="UP000318447"/>
    </source>
</evidence>
<protein>
    <submittedName>
        <fullName evidence="3">Major Facilitator Superfamily protein</fullName>
    </submittedName>
</protein>
<dbReference type="Pfam" id="PF07690">
    <property type="entry name" value="MFS_1"/>
    <property type="match status" value="2"/>
</dbReference>
<feature type="transmembrane region" description="Helical" evidence="2">
    <location>
        <begin position="420"/>
        <end position="443"/>
    </location>
</feature>
<feature type="transmembrane region" description="Helical" evidence="2">
    <location>
        <begin position="629"/>
        <end position="650"/>
    </location>
</feature>
<evidence type="ECO:0000256" key="1">
    <source>
        <dbReference type="SAM" id="MobiDB-lite"/>
    </source>
</evidence>
<evidence type="ECO:0000256" key="2">
    <source>
        <dbReference type="SAM" id="Phobius"/>
    </source>
</evidence>
<feature type="transmembrane region" description="Helical" evidence="2">
    <location>
        <begin position="490"/>
        <end position="507"/>
    </location>
</feature>
<proteinExistence type="predicted"/>